<dbReference type="SUPFAM" id="SSF48452">
    <property type="entry name" value="TPR-like"/>
    <property type="match status" value="1"/>
</dbReference>
<dbReference type="Pfam" id="PF07980">
    <property type="entry name" value="SusD_RagB"/>
    <property type="match status" value="1"/>
</dbReference>
<dbReference type="GO" id="GO:0009279">
    <property type="term" value="C:cell outer membrane"/>
    <property type="evidence" value="ECO:0007669"/>
    <property type="project" value="UniProtKB-SubCell"/>
</dbReference>
<dbReference type="Pfam" id="PF14322">
    <property type="entry name" value="SusD-like_3"/>
    <property type="match status" value="1"/>
</dbReference>
<evidence type="ECO:0000313" key="9">
    <source>
        <dbReference type="Proteomes" id="UP000184287"/>
    </source>
</evidence>
<accession>A0A1M5IRF4</accession>
<evidence type="ECO:0000256" key="5">
    <source>
        <dbReference type="ARBA" id="ARBA00023237"/>
    </source>
</evidence>
<evidence type="ECO:0000256" key="3">
    <source>
        <dbReference type="ARBA" id="ARBA00022729"/>
    </source>
</evidence>
<comment type="similarity">
    <text evidence="2">Belongs to the SusD family.</text>
</comment>
<dbReference type="PROSITE" id="PS51257">
    <property type="entry name" value="PROKAR_LIPOPROTEIN"/>
    <property type="match status" value="1"/>
</dbReference>
<sequence>MKHYSKLFLAIVFPIGLIFTTGCKKQLDLKPKDTLSDVIFYKTPADFKLGANGLYNSLEGLNFNDTETDIAFNTANSVSSGDYLPSETVQSWTDAYYYIRNANNIISQGAGKTDPGIKTYVAEARFFRAYNYWLLFRLYGGVPLITRVLDVDDPDLYTARASRKETADMILKDLVEALPDLPLKSKIAGMDVGRISTGTASALMARVALFEGTWQKYRGGDAAEYLNTAVNAANAVMSSNEYGLFTAKGAQSYRYLFIEEGDDSKESILDRRHEVNISGQQYPYSVVGTVCYLPTRKLADMYLCKDGLPITKSTQFKGYNTISSEYDNRDPRMTMTMVIPGTSIVEVFNPLVPVVNWPNSPQRNGNTGYITYKYLSENVYGNTNNGDNFGYDHHIIRYAEVLMIYAEALFEKNGTLSDADLDKSINLIRNRANMPALTNSFLASNGLDLKTELRRERNVEFALEGFRYDDLRRWKTAETELVQDIKGIKIKGSEWQNIAPYNAAGYQSRTDAMGFLIAQPVSARTFNPEKHYLRPLPTKEIALYKGKLIQNPNW</sequence>
<dbReference type="Proteomes" id="UP000184287">
    <property type="component" value="Unassembled WGS sequence"/>
</dbReference>
<keyword evidence="5" id="KW-0998">Cell outer membrane</keyword>
<reference evidence="9" key="1">
    <citation type="submission" date="2016-11" db="EMBL/GenBank/DDBJ databases">
        <authorList>
            <person name="Varghese N."/>
            <person name="Submissions S."/>
        </authorList>
    </citation>
    <scope>NUCLEOTIDE SEQUENCE [LARGE SCALE GENOMIC DNA]</scope>
    <source>
        <strain evidence="9">DSM 16990</strain>
    </source>
</reference>
<keyword evidence="3" id="KW-0732">Signal</keyword>
<protein>
    <submittedName>
        <fullName evidence="8">Starch-binding associating with outer membrane</fullName>
    </submittedName>
</protein>
<evidence type="ECO:0000256" key="2">
    <source>
        <dbReference type="ARBA" id="ARBA00006275"/>
    </source>
</evidence>
<name>A0A1M5IRF4_9SPHI</name>
<dbReference type="AlphaFoldDB" id="A0A1M5IRF4"/>
<dbReference type="InterPro" id="IPR012944">
    <property type="entry name" value="SusD_RagB_dom"/>
</dbReference>
<dbReference type="Gene3D" id="1.25.40.390">
    <property type="match status" value="1"/>
</dbReference>
<dbReference type="InterPro" id="IPR011990">
    <property type="entry name" value="TPR-like_helical_dom_sf"/>
</dbReference>
<organism evidence="8 9">
    <name type="scientific">Pedobacter caeni</name>
    <dbReference type="NCBI Taxonomy" id="288992"/>
    <lineage>
        <taxon>Bacteria</taxon>
        <taxon>Pseudomonadati</taxon>
        <taxon>Bacteroidota</taxon>
        <taxon>Sphingobacteriia</taxon>
        <taxon>Sphingobacteriales</taxon>
        <taxon>Sphingobacteriaceae</taxon>
        <taxon>Pedobacter</taxon>
    </lineage>
</organism>
<dbReference type="EMBL" id="FQUQ01000005">
    <property type="protein sequence ID" value="SHG30540.1"/>
    <property type="molecule type" value="Genomic_DNA"/>
</dbReference>
<dbReference type="RefSeq" id="WP_073234159.1">
    <property type="nucleotide sequence ID" value="NZ_FQUQ01000005.1"/>
</dbReference>
<proteinExistence type="inferred from homology"/>
<comment type="subcellular location">
    <subcellularLocation>
        <location evidence="1">Cell outer membrane</location>
    </subcellularLocation>
</comment>
<evidence type="ECO:0000256" key="4">
    <source>
        <dbReference type="ARBA" id="ARBA00023136"/>
    </source>
</evidence>
<feature type="domain" description="SusD-like N-terminal" evidence="7">
    <location>
        <begin position="87"/>
        <end position="209"/>
    </location>
</feature>
<gene>
    <name evidence="8" type="ORF">SAMN04488522_10523</name>
</gene>
<dbReference type="OrthoDB" id="5694214at2"/>
<keyword evidence="4" id="KW-0472">Membrane</keyword>
<feature type="domain" description="RagB/SusD" evidence="6">
    <location>
        <begin position="276"/>
        <end position="554"/>
    </location>
</feature>
<dbReference type="STRING" id="288992.SAMN04488522_10523"/>
<keyword evidence="9" id="KW-1185">Reference proteome</keyword>
<evidence type="ECO:0000259" key="6">
    <source>
        <dbReference type="Pfam" id="PF07980"/>
    </source>
</evidence>
<evidence type="ECO:0000259" key="7">
    <source>
        <dbReference type="Pfam" id="PF14322"/>
    </source>
</evidence>
<dbReference type="InterPro" id="IPR033985">
    <property type="entry name" value="SusD-like_N"/>
</dbReference>
<evidence type="ECO:0000313" key="8">
    <source>
        <dbReference type="EMBL" id="SHG30540.1"/>
    </source>
</evidence>
<dbReference type="CDD" id="cd08977">
    <property type="entry name" value="SusD"/>
    <property type="match status" value="1"/>
</dbReference>
<evidence type="ECO:0000256" key="1">
    <source>
        <dbReference type="ARBA" id="ARBA00004442"/>
    </source>
</evidence>